<dbReference type="AlphaFoldDB" id="A0A420Y8C4"/>
<evidence type="ECO:0000256" key="2">
    <source>
        <dbReference type="ARBA" id="ARBA00004589"/>
    </source>
</evidence>
<keyword evidence="10" id="KW-0449">Lipoprotein</keyword>
<evidence type="ECO:0000256" key="11">
    <source>
        <dbReference type="ARBA" id="ARBA00023295"/>
    </source>
</evidence>
<dbReference type="InterPro" id="IPR000757">
    <property type="entry name" value="Beta-glucanase-like"/>
</dbReference>
<evidence type="ECO:0000256" key="4">
    <source>
        <dbReference type="ARBA" id="ARBA00022676"/>
    </source>
</evidence>
<dbReference type="EC" id="3.2.-.-" evidence="15"/>
<evidence type="ECO:0000256" key="12">
    <source>
        <dbReference type="ARBA" id="ARBA00023316"/>
    </source>
</evidence>
<dbReference type="GO" id="GO:0008843">
    <property type="term" value="F:endochitinase activity"/>
    <property type="evidence" value="ECO:0007669"/>
    <property type="project" value="UniProtKB-EC"/>
</dbReference>
<feature type="compositionally biased region" description="Low complexity" evidence="17">
    <location>
        <begin position="347"/>
        <end position="388"/>
    </location>
</feature>
<dbReference type="PANTHER" id="PTHR10963:SF22">
    <property type="entry name" value="GLYCOSIDASE CRH2-RELATED"/>
    <property type="match status" value="1"/>
</dbReference>
<reference evidence="20 21" key="1">
    <citation type="submission" date="2018-08" db="EMBL/GenBank/DDBJ databases">
        <title>Draft genome of the lignicolous fungus Coniochaeta pulveracea.</title>
        <authorList>
            <person name="Borstlap C.J."/>
            <person name="De Witt R.N."/>
            <person name="Botha A."/>
            <person name="Volschenk H."/>
        </authorList>
    </citation>
    <scope>NUCLEOTIDE SEQUENCE [LARGE SCALE GENOMIC DNA]</scope>
    <source>
        <strain evidence="20 21">CAB683</strain>
    </source>
</reference>
<comment type="subcellular location">
    <subcellularLocation>
        <location evidence="2">Membrane</location>
        <topology evidence="2">Lipid-anchor</topology>
        <topology evidence="2">GPI-anchor</topology>
    </subcellularLocation>
</comment>
<dbReference type="PANTHER" id="PTHR10963">
    <property type="entry name" value="GLYCOSYL HYDROLASE-RELATED"/>
    <property type="match status" value="1"/>
</dbReference>
<organism evidence="20 21">
    <name type="scientific">Coniochaeta pulveracea</name>
    <dbReference type="NCBI Taxonomy" id="177199"/>
    <lineage>
        <taxon>Eukaryota</taxon>
        <taxon>Fungi</taxon>
        <taxon>Dikarya</taxon>
        <taxon>Ascomycota</taxon>
        <taxon>Pezizomycotina</taxon>
        <taxon>Sordariomycetes</taxon>
        <taxon>Sordariomycetidae</taxon>
        <taxon>Coniochaetales</taxon>
        <taxon>Coniochaetaceae</taxon>
        <taxon>Coniochaeta</taxon>
    </lineage>
</organism>
<keyword evidence="12" id="KW-0961">Cell wall biogenesis/degradation</keyword>
<comment type="function">
    <text evidence="14">Dual chitinase/transglycosylase that plays a role in cell wall architecture. Chitinase and transglycosylase activities are coupled. Required for the polysaccharide cross-linking at the septa and the cell wall. More specifically, transfers chitin to 1,6-beta-glucan in the cell wall.</text>
</comment>
<evidence type="ECO:0000256" key="10">
    <source>
        <dbReference type="ARBA" id="ARBA00023288"/>
    </source>
</evidence>
<evidence type="ECO:0000256" key="8">
    <source>
        <dbReference type="ARBA" id="ARBA00023136"/>
    </source>
</evidence>
<dbReference type="SUPFAM" id="SSF49899">
    <property type="entry name" value="Concanavalin A-like lectins/glucanases"/>
    <property type="match status" value="1"/>
</dbReference>
<keyword evidence="6 18" id="KW-0732">Signal</keyword>
<dbReference type="STRING" id="177199.A0A420Y8C4"/>
<evidence type="ECO:0000256" key="17">
    <source>
        <dbReference type="SAM" id="MobiDB-lite"/>
    </source>
</evidence>
<evidence type="ECO:0000256" key="15">
    <source>
        <dbReference type="PIRNR" id="PIRNR037299"/>
    </source>
</evidence>
<dbReference type="InterPro" id="IPR013320">
    <property type="entry name" value="ConA-like_dom_sf"/>
</dbReference>
<dbReference type="GO" id="GO:0031505">
    <property type="term" value="P:fungal-type cell wall organization"/>
    <property type="evidence" value="ECO:0007669"/>
    <property type="project" value="TreeGrafter"/>
</dbReference>
<accession>A0A420Y8C4</accession>
<dbReference type="InterPro" id="IPR017168">
    <property type="entry name" value="CHR-like"/>
</dbReference>
<keyword evidence="11" id="KW-0326">Glycosidase</keyword>
<proteinExistence type="inferred from homology"/>
<evidence type="ECO:0000256" key="16">
    <source>
        <dbReference type="PIRSR" id="PIRSR037299-1"/>
    </source>
</evidence>
<feature type="signal peptide" evidence="18">
    <location>
        <begin position="1"/>
        <end position="21"/>
    </location>
</feature>
<dbReference type="EMBL" id="QVQW01000034">
    <property type="protein sequence ID" value="RKU44125.1"/>
    <property type="molecule type" value="Genomic_DNA"/>
</dbReference>
<evidence type="ECO:0000256" key="3">
    <source>
        <dbReference type="ARBA" id="ARBA00022622"/>
    </source>
</evidence>
<dbReference type="InterPro" id="IPR050546">
    <property type="entry name" value="Glycosyl_Hydrlase_16"/>
</dbReference>
<feature type="compositionally biased region" description="Low complexity" evidence="17">
    <location>
        <begin position="411"/>
        <end position="432"/>
    </location>
</feature>
<comment type="similarity">
    <text evidence="13">Belongs to the glycosyl hydrolase 16 family. CRH1 subfamily.</text>
</comment>
<sequence>MVRSMLSLGVALLGASTAVFAADEPPTCSLEKKCPKETPCCSQYGQCGIGAYCLGGCDPRMSFSLDSCVPAPVCQSKTYKMDSLDGIVDVSKYLGDSSKADWVAQGEPLLFNGNVLLTMPAHSVGTVLASTTYMWYGNVKAKVKTSRGAGVVTAFILLSDVKDEIDYEWVGADLSVAQTNYYFQGIPEYVNSGNITSLSDTYENFHEYEIQWTPDTITWLVDGKVGRTKKRSETWNATANQWNYPQTPARVQLSIWPGGADSNAQGTIDWAGGPIDWNSDDIKKFGYDFATFGEVTVECYNAKSAPGTNLHTSYTYTDYRATNDTIVDGTNRTTLKSFAGTGLDMDAGGSDTSGSGTASASSPTVTAATIPGGTASGPGSAPADSDSGSGSGTSGGDSSSSVQPSNCQATGFSQDGCGSSGSSTTSSNSGQSAGVRVERTLGTSAFAALVAVAGLFLL</sequence>
<feature type="active site" description="Nucleophile" evidence="16">
    <location>
        <position position="164"/>
    </location>
</feature>
<dbReference type="PROSITE" id="PS51762">
    <property type="entry name" value="GH16_2"/>
    <property type="match status" value="1"/>
</dbReference>
<dbReference type="GO" id="GO:0005975">
    <property type="term" value="P:carbohydrate metabolic process"/>
    <property type="evidence" value="ECO:0007669"/>
    <property type="project" value="InterPro"/>
</dbReference>
<dbReference type="PIRSF" id="PIRSF037299">
    <property type="entry name" value="Glycosidase_CRH1_prd"/>
    <property type="match status" value="1"/>
</dbReference>
<keyword evidence="9" id="KW-0325">Glycoprotein</keyword>
<dbReference type="OrthoDB" id="4781at2759"/>
<evidence type="ECO:0000256" key="13">
    <source>
        <dbReference type="ARBA" id="ARBA00038074"/>
    </source>
</evidence>
<keyword evidence="7 15" id="KW-0378">Hydrolase</keyword>
<evidence type="ECO:0000256" key="18">
    <source>
        <dbReference type="SAM" id="SignalP"/>
    </source>
</evidence>
<feature type="region of interest" description="Disordered" evidence="17">
    <location>
        <begin position="338"/>
        <end position="432"/>
    </location>
</feature>
<comment type="catalytic activity">
    <reaction evidence="1">
        <text>Random endo-hydrolysis of N-acetyl-beta-D-glucosaminide (1-&gt;4)-beta-linkages in chitin and chitodextrins.</text>
        <dbReference type="EC" id="3.2.1.14"/>
    </reaction>
</comment>
<name>A0A420Y8C4_9PEZI</name>
<evidence type="ECO:0000256" key="9">
    <source>
        <dbReference type="ARBA" id="ARBA00023180"/>
    </source>
</evidence>
<keyword evidence="5" id="KW-0808">Transferase</keyword>
<feature type="chain" id="PRO_5019348156" description="Crh-like protein" evidence="18">
    <location>
        <begin position="22"/>
        <end position="458"/>
    </location>
</feature>
<dbReference type="Gene3D" id="2.60.120.200">
    <property type="match status" value="1"/>
</dbReference>
<evidence type="ECO:0000259" key="19">
    <source>
        <dbReference type="PROSITE" id="PS51762"/>
    </source>
</evidence>
<keyword evidence="21" id="KW-1185">Reference proteome</keyword>
<dbReference type="FunFam" id="2.60.120.200:FF:000159">
    <property type="entry name" value="Glycosidase"/>
    <property type="match status" value="1"/>
</dbReference>
<dbReference type="Pfam" id="PF00722">
    <property type="entry name" value="Glyco_hydro_16"/>
    <property type="match status" value="1"/>
</dbReference>
<evidence type="ECO:0000256" key="14">
    <source>
        <dbReference type="ARBA" id="ARBA00093308"/>
    </source>
</evidence>
<feature type="domain" description="GH16" evidence="19">
    <location>
        <begin position="64"/>
        <end position="279"/>
    </location>
</feature>
<evidence type="ECO:0000256" key="7">
    <source>
        <dbReference type="ARBA" id="ARBA00022801"/>
    </source>
</evidence>
<gene>
    <name evidence="20" type="ORF">DL546_003685</name>
</gene>
<evidence type="ECO:0000256" key="5">
    <source>
        <dbReference type="ARBA" id="ARBA00022679"/>
    </source>
</evidence>
<feature type="active site" description="Proton donor" evidence="16">
    <location>
        <position position="168"/>
    </location>
</feature>
<dbReference type="GO" id="GO:0016757">
    <property type="term" value="F:glycosyltransferase activity"/>
    <property type="evidence" value="ECO:0007669"/>
    <property type="project" value="UniProtKB-KW"/>
</dbReference>
<keyword evidence="4" id="KW-0328">Glycosyltransferase</keyword>
<evidence type="ECO:0000256" key="6">
    <source>
        <dbReference type="ARBA" id="ARBA00022729"/>
    </source>
</evidence>
<dbReference type="GO" id="GO:0098552">
    <property type="term" value="C:side of membrane"/>
    <property type="evidence" value="ECO:0007669"/>
    <property type="project" value="UniProtKB-KW"/>
</dbReference>
<evidence type="ECO:0000256" key="1">
    <source>
        <dbReference type="ARBA" id="ARBA00000822"/>
    </source>
</evidence>
<comment type="caution">
    <text evidence="20">The sequence shown here is derived from an EMBL/GenBank/DDBJ whole genome shotgun (WGS) entry which is preliminary data.</text>
</comment>
<dbReference type="GO" id="GO:0009277">
    <property type="term" value="C:fungal-type cell wall"/>
    <property type="evidence" value="ECO:0007669"/>
    <property type="project" value="UniProtKB-ARBA"/>
</dbReference>
<protein>
    <recommendedName>
        <fullName evidence="15">Crh-like protein</fullName>
        <ecNumber evidence="15">3.2.-.-</ecNumber>
    </recommendedName>
</protein>
<keyword evidence="3" id="KW-0336">GPI-anchor</keyword>
<dbReference type="Proteomes" id="UP000275385">
    <property type="component" value="Unassembled WGS sequence"/>
</dbReference>
<keyword evidence="8 15" id="KW-0472">Membrane</keyword>
<evidence type="ECO:0000313" key="21">
    <source>
        <dbReference type="Proteomes" id="UP000275385"/>
    </source>
</evidence>
<evidence type="ECO:0000313" key="20">
    <source>
        <dbReference type="EMBL" id="RKU44125.1"/>
    </source>
</evidence>